<dbReference type="Gene3D" id="1.25.40.10">
    <property type="entry name" value="Tetratricopeptide repeat domain"/>
    <property type="match status" value="1"/>
</dbReference>
<dbReference type="Proteomes" id="UP000584824">
    <property type="component" value="Unassembled WGS sequence"/>
</dbReference>
<dbReference type="Pfam" id="PF13432">
    <property type="entry name" value="TPR_16"/>
    <property type="match status" value="2"/>
</dbReference>
<dbReference type="SUPFAM" id="SSF48452">
    <property type="entry name" value="TPR-like"/>
    <property type="match status" value="1"/>
</dbReference>
<dbReference type="Gene3D" id="3.40.630.30">
    <property type="match status" value="1"/>
</dbReference>
<gene>
    <name evidence="2" type="ORF">GGQ66_004009</name>
</gene>
<dbReference type="EMBL" id="JACIDU010000020">
    <property type="protein sequence ID" value="MBB4105422.1"/>
    <property type="molecule type" value="Genomic_DNA"/>
</dbReference>
<dbReference type="RefSeq" id="WP_183794889.1">
    <property type="nucleotide sequence ID" value="NZ_JACIDU010000020.1"/>
</dbReference>
<name>A0A7W6K7G6_9HYPH</name>
<sequence length="540" mass="61119">MRVDVIDTPEGLAGLREEWEHIFAADPEAQHFLSHGWISRYLAKRRRWFVLALRPSEGAPAIALFPLRMQSRQDADGRFFDEIIMAGNYAADYTGFIALPAIAEIAARAFAAWLCRQNWTQIKFDYLGGSAARTVALLGAMEGPGVKFRRNAPRNEQNIDNTICPYIALPDTFEAYLENHLSSQTRQKMRRFLRKLDGVEYRITRATPETIERDLDILFNFWRIRWTPVKGEEKTEKLIVMSRRMLEDCFTDGDLDVPVLWAGERPLGALANILDRKKKLVLFYITGRDEEWKLPPPGLMLHGDAIRKAIAEGYRVYDFLRGNEPYKYAFGVEERRISCVLTKRESGRKAGIPLHPWSIRPVYEQALGFYHKGRKTEAEIAFSQILEVQPAHGGAAFGFANLQFEKRDFAKAESIYRALLQRGEPPVPILSRLGDLLIATRRFDEAAETYADICCVSPENTEARYKQGVALLADGEREKAAAAFSIAADNKSGLPEHAYHADKAKKALARLIFSQAKAPAPPVFPRDFHGLADGVRPVLH</sequence>
<dbReference type="InterPro" id="IPR038740">
    <property type="entry name" value="BioF2-like_GNAT_dom"/>
</dbReference>
<dbReference type="SUPFAM" id="SSF55729">
    <property type="entry name" value="Acyl-CoA N-acyltransferases (Nat)"/>
    <property type="match status" value="1"/>
</dbReference>
<dbReference type="InterPro" id="IPR011990">
    <property type="entry name" value="TPR-like_helical_dom_sf"/>
</dbReference>
<keyword evidence="2" id="KW-0808">Transferase</keyword>
<reference evidence="2 3" key="1">
    <citation type="submission" date="2020-08" db="EMBL/GenBank/DDBJ databases">
        <title>Genomic Encyclopedia of Type Strains, Phase IV (KMG-IV): sequencing the most valuable type-strain genomes for metagenomic binning, comparative biology and taxonomic classification.</title>
        <authorList>
            <person name="Goeker M."/>
        </authorList>
    </citation>
    <scope>NUCLEOTIDE SEQUENCE [LARGE SCALE GENOMIC DNA]</scope>
    <source>
        <strain evidence="2 3">DSM 26385</strain>
    </source>
</reference>
<evidence type="ECO:0000259" key="1">
    <source>
        <dbReference type="Pfam" id="PF13480"/>
    </source>
</evidence>
<keyword evidence="3" id="KW-1185">Reference proteome</keyword>
<protein>
    <submittedName>
        <fullName evidence="2">CelD/BcsL family acetyltransferase involved in cellulose biosynthesis</fullName>
    </submittedName>
</protein>
<proteinExistence type="predicted"/>
<dbReference type="Pfam" id="PF13480">
    <property type="entry name" value="Acetyltransf_6"/>
    <property type="match status" value="1"/>
</dbReference>
<dbReference type="InterPro" id="IPR016181">
    <property type="entry name" value="Acyl_CoA_acyltransferase"/>
</dbReference>
<comment type="caution">
    <text evidence="2">The sequence shown here is derived from an EMBL/GenBank/DDBJ whole genome shotgun (WGS) entry which is preliminary data.</text>
</comment>
<evidence type="ECO:0000313" key="2">
    <source>
        <dbReference type="EMBL" id="MBB4105422.1"/>
    </source>
</evidence>
<dbReference type="AlphaFoldDB" id="A0A7W6K7G6"/>
<organism evidence="2 3">
    <name type="scientific">Allorhizobium borbori</name>
    <dbReference type="NCBI Taxonomy" id="485907"/>
    <lineage>
        <taxon>Bacteria</taxon>
        <taxon>Pseudomonadati</taxon>
        <taxon>Pseudomonadota</taxon>
        <taxon>Alphaproteobacteria</taxon>
        <taxon>Hyphomicrobiales</taxon>
        <taxon>Rhizobiaceae</taxon>
        <taxon>Rhizobium/Agrobacterium group</taxon>
        <taxon>Allorhizobium</taxon>
    </lineage>
</organism>
<accession>A0A7W6K7G6</accession>
<feature type="domain" description="BioF2-like acetyltransferase" evidence="1">
    <location>
        <begin position="184"/>
        <end position="327"/>
    </location>
</feature>
<dbReference type="GO" id="GO:0016740">
    <property type="term" value="F:transferase activity"/>
    <property type="evidence" value="ECO:0007669"/>
    <property type="project" value="UniProtKB-KW"/>
</dbReference>
<evidence type="ECO:0000313" key="3">
    <source>
        <dbReference type="Proteomes" id="UP000584824"/>
    </source>
</evidence>